<comment type="caution">
    <text evidence="7">The sequence shown here is derived from an EMBL/GenBank/DDBJ whole genome shotgun (WGS) entry which is preliminary data.</text>
</comment>
<evidence type="ECO:0000256" key="4">
    <source>
        <dbReference type="ARBA" id="ARBA00022989"/>
    </source>
</evidence>
<feature type="transmembrane region" description="Helical" evidence="6">
    <location>
        <begin position="129"/>
        <end position="149"/>
    </location>
</feature>
<organism evidence="7 8">
    <name type="scientific">Trichomalopsis sarcophagae</name>
    <dbReference type="NCBI Taxonomy" id="543379"/>
    <lineage>
        <taxon>Eukaryota</taxon>
        <taxon>Metazoa</taxon>
        <taxon>Ecdysozoa</taxon>
        <taxon>Arthropoda</taxon>
        <taxon>Hexapoda</taxon>
        <taxon>Insecta</taxon>
        <taxon>Pterygota</taxon>
        <taxon>Neoptera</taxon>
        <taxon>Endopterygota</taxon>
        <taxon>Hymenoptera</taxon>
        <taxon>Apocrita</taxon>
        <taxon>Proctotrupomorpha</taxon>
        <taxon>Chalcidoidea</taxon>
        <taxon>Pteromalidae</taxon>
        <taxon>Pteromalinae</taxon>
        <taxon>Trichomalopsis</taxon>
    </lineage>
</organism>
<keyword evidence="5 6" id="KW-0472">Membrane</keyword>
<evidence type="ECO:0000313" key="7">
    <source>
        <dbReference type="EMBL" id="OXU31368.1"/>
    </source>
</evidence>
<dbReference type="PANTHER" id="PTHR13628">
    <property type="entry name" value="TRANSMEMBRANE PROTEIN 267"/>
    <property type="match status" value="1"/>
</dbReference>
<dbReference type="InterPro" id="IPR007404">
    <property type="entry name" value="YdjM-like"/>
</dbReference>
<dbReference type="GO" id="GO:0016020">
    <property type="term" value="C:membrane"/>
    <property type="evidence" value="ECO:0007669"/>
    <property type="project" value="UniProtKB-SubCell"/>
</dbReference>
<sequence length="204" mass="23155">MLNYRQGLLVRVFLTGLIGLVSFVGDKGLQNGKSEIVRAISDNLTHATVGGITWTLVLVLSKKSVVDNLGSIVVCFFMSSLIDIDHFITAGSFDINDATHLNHRPFLHCTTIPITLWIIMSLTSKIANIPVLITYAWMILASFISHHVRDGNRRGLWFWPFGSTQPIPYYFYLTICMLLPYFIQWIMEWQLTKETEGLSFVNIV</sequence>
<keyword evidence="8" id="KW-1185">Reference proteome</keyword>
<protein>
    <recommendedName>
        <fullName evidence="2">Transmembrane protein 267</fullName>
    </recommendedName>
</protein>
<reference evidence="7 8" key="1">
    <citation type="journal article" date="2017" name="Curr. Biol.">
        <title>The Evolution of Venom by Co-option of Single-Copy Genes.</title>
        <authorList>
            <person name="Martinson E.O."/>
            <person name="Mrinalini"/>
            <person name="Kelkar Y.D."/>
            <person name="Chang C.H."/>
            <person name="Werren J.H."/>
        </authorList>
    </citation>
    <scope>NUCLEOTIDE SEQUENCE [LARGE SCALE GENOMIC DNA]</scope>
    <source>
        <strain evidence="7 8">Alberta</strain>
        <tissue evidence="7">Whole body</tissue>
    </source>
</reference>
<evidence type="ECO:0000256" key="6">
    <source>
        <dbReference type="SAM" id="Phobius"/>
    </source>
</evidence>
<feature type="transmembrane region" description="Helical" evidence="6">
    <location>
        <begin position="7"/>
        <end position="24"/>
    </location>
</feature>
<keyword evidence="4 6" id="KW-1133">Transmembrane helix</keyword>
<proteinExistence type="predicted"/>
<evidence type="ECO:0000256" key="1">
    <source>
        <dbReference type="ARBA" id="ARBA00004141"/>
    </source>
</evidence>
<evidence type="ECO:0000256" key="3">
    <source>
        <dbReference type="ARBA" id="ARBA00022692"/>
    </source>
</evidence>
<evidence type="ECO:0000256" key="5">
    <source>
        <dbReference type="ARBA" id="ARBA00023136"/>
    </source>
</evidence>
<accession>A0A232FLN7</accession>
<comment type="subcellular location">
    <subcellularLocation>
        <location evidence="1">Membrane</location>
        <topology evidence="1">Multi-pass membrane protein</topology>
    </subcellularLocation>
</comment>
<name>A0A232FLN7_9HYME</name>
<dbReference type="PANTHER" id="PTHR13628:SF1">
    <property type="entry name" value="TRANSMEMBRANE PROTEIN 267"/>
    <property type="match status" value="1"/>
</dbReference>
<feature type="transmembrane region" description="Helical" evidence="6">
    <location>
        <begin position="72"/>
        <end position="93"/>
    </location>
</feature>
<feature type="transmembrane region" description="Helical" evidence="6">
    <location>
        <begin position="169"/>
        <end position="187"/>
    </location>
</feature>
<dbReference type="OrthoDB" id="10014558at2759"/>
<feature type="transmembrane region" description="Helical" evidence="6">
    <location>
        <begin position="44"/>
        <end position="60"/>
    </location>
</feature>
<dbReference type="Pfam" id="PF04307">
    <property type="entry name" value="YdjM"/>
    <property type="match status" value="1"/>
</dbReference>
<dbReference type="Proteomes" id="UP000215335">
    <property type="component" value="Unassembled WGS sequence"/>
</dbReference>
<dbReference type="AlphaFoldDB" id="A0A232FLN7"/>
<evidence type="ECO:0000256" key="2">
    <source>
        <dbReference type="ARBA" id="ARBA00013977"/>
    </source>
</evidence>
<dbReference type="EMBL" id="NNAY01000065">
    <property type="protein sequence ID" value="OXU31368.1"/>
    <property type="molecule type" value="Genomic_DNA"/>
</dbReference>
<dbReference type="InterPro" id="IPR026572">
    <property type="entry name" value="TMEM267"/>
</dbReference>
<gene>
    <name evidence="7" type="ORF">TSAR_014941</name>
</gene>
<evidence type="ECO:0000313" key="8">
    <source>
        <dbReference type="Proteomes" id="UP000215335"/>
    </source>
</evidence>
<keyword evidence="3 6" id="KW-0812">Transmembrane</keyword>